<evidence type="ECO:0000313" key="1">
    <source>
        <dbReference type="EMBL" id="KAF0561676.1"/>
    </source>
</evidence>
<dbReference type="OrthoDB" id="2432678at2759"/>
<organism evidence="1 2">
    <name type="scientific">Gigaspora margarita</name>
    <dbReference type="NCBI Taxonomy" id="4874"/>
    <lineage>
        <taxon>Eukaryota</taxon>
        <taxon>Fungi</taxon>
        <taxon>Fungi incertae sedis</taxon>
        <taxon>Mucoromycota</taxon>
        <taxon>Glomeromycotina</taxon>
        <taxon>Glomeromycetes</taxon>
        <taxon>Diversisporales</taxon>
        <taxon>Gigasporaceae</taxon>
        <taxon>Gigaspora</taxon>
    </lineage>
</organism>
<gene>
    <name evidence="1" type="ORF">F8M41_021009</name>
</gene>
<comment type="caution">
    <text evidence="1">The sequence shown here is derived from an EMBL/GenBank/DDBJ whole genome shotgun (WGS) entry which is preliminary data.</text>
</comment>
<reference evidence="1 2" key="1">
    <citation type="journal article" date="2019" name="Environ. Microbiol.">
        <title>At the nexus of three kingdoms: the genome of the mycorrhizal fungus Gigaspora margarita provides insights into plant, endobacterial and fungal interactions.</title>
        <authorList>
            <person name="Venice F."/>
            <person name="Ghignone S."/>
            <person name="Salvioli di Fossalunga A."/>
            <person name="Amselem J."/>
            <person name="Novero M."/>
            <person name="Xianan X."/>
            <person name="Sedzielewska Toro K."/>
            <person name="Morin E."/>
            <person name="Lipzen A."/>
            <person name="Grigoriev I.V."/>
            <person name="Henrissat B."/>
            <person name="Martin F.M."/>
            <person name="Bonfante P."/>
        </authorList>
    </citation>
    <scope>NUCLEOTIDE SEQUENCE [LARGE SCALE GENOMIC DNA]</scope>
    <source>
        <strain evidence="1 2">BEG34</strain>
    </source>
</reference>
<dbReference type="Proteomes" id="UP000439903">
    <property type="component" value="Unassembled WGS sequence"/>
</dbReference>
<accession>A0A8H4B5C7</accession>
<protein>
    <submittedName>
        <fullName evidence="1">Uncharacterized protein</fullName>
    </submittedName>
</protein>
<sequence>MDYYSTYKNLEEENWNIDPNDHEFMFTHDYLATTKARNLLEDQVIQDEDNDIGDTLSEHDDDDNTDCEEIPETKATKLSPFGAWEVELTPDESLNLAELGICSNHFNFDHGQLHSSGTKQLRHYTKGFVNKKKCLLCDKYKRFFSRGNDCIDHCWNVCGRDVQVPCLGLKSCPVFQRIPKIATIFTIDDRYVRYICAKCFEKHSGHLHKCLGPGKSQTCIDKNLHAEDANHILKLFSSWLFNLSYSQNESKKEKVQ</sequence>
<keyword evidence="2" id="KW-1185">Reference proteome</keyword>
<dbReference type="AlphaFoldDB" id="A0A8H4B5C7"/>
<dbReference type="EMBL" id="WTPW01000007">
    <property type="protein sequence ID" value="KAF0561676.1"/>
    <property type="molecule type" value="Genomic_DNA"/>
</dbReference>
<evidence type="ECO:0000313" key="2">
    <source>
        <dbReference type="Proteomes" id="UP000439903"/>
    </source>
</evidence>
<name>A0A8H4B5C7_GIGMA</name>
<proteinExistence type="predicted"/>